<feature type="domain" description="PHD-type" evidence="10">
    <location>
        <begin position="412"/>
        <end position="466"/>
    </location>
</feature>
<feature type="compositionally biased region" description="Pro residues" evidence="9">
    <location>
        <begin position="1803"/>
        <end position="1817"/>
    </location>
</feature>
<feature type="compositionally biased region" description="Basic and acidic residues" evidence="9">
    <location>
        <begin position="1903"/>
        <end position="1956"/>
    </location>
</feature>
<feature type="compositionally biased region" description="Basic and acidic residues" evidence="9">
    <location>
        <begin position="814"/>
        <end position="836"/>
    </location>
</feature>
<organism evidence="12">
    <name type="scientific">Cuerna arida</name>
    <dbReference type="NCBI Taxonomy" id="1464854"/>
    <lineage>
        <taxon>Eukaryota</taxon>
        <taxon>Metazoa</taxon>
        <taxon>Ecdysozoa</taxon>
        <taxon>Arthropoda</taxon>
        <taxon>Hexapoda</taxon>
        <taxon>Insecta</taxon>
        <taxon>Pterygota</taxon>
        <taxon>Neoptera</taxon>
        <taxon>Paraneoptera</taxon>
        <taxon>Hemiptera</taxon>
        <taxon>Auchenorrhyncha</taxon>
        <taxon>Membracoidea</taxon>
        <taxon>Cicadellidae</taxon>
        <taxon>Cicadellinae</taxon>
        <taxon>Proconiini</taxon>
        <taxon>Cuerna</taxon>
    </lineage>
</organism>
<keyword evidence="4" id="KW-0862">Zinc</keyword>
<dbReference type="CDD" id="cd21541">
    <property type="entry name" value="SPOC_PHF3-like"/>
    <property type="match status" value="1"/>
</dbReference>
<feature type="region of interest" description="Disordered" evidence="9">
    <location>
        <begin position="524"/>
        <end position="591"/>
    </location>
</feature>
<feature type="region of interest" description="Disordered" evidence="9">
    <location>
        <begin position="1450"/>
        <end position="1552"/>
    </location>
</feature>
<feature type="compositionally biased region" description="Basic residues" evidence="9">
    <location>
        <begin position="1036"/>
        <end position="1060"/>
    </location>
</feature>
<dbReference type="SUPFAM" id="SSF160481">
    <property type="entry name" value="BRK domain-like"/>
    <property type="match status" value="1"/>
</dbReference>
<feature type="compositionally biased region" description="Low complexity" evidence="9">
    <location>
        <begin position="309"/>
        <end position="320"/>
    </location>
</feature>
<dbReference type="InterPro" id="IPR006576">
    <property type="entry name" value="BRK_domain"/>
</dbReference>
<feature type="compositionally biased region" description="Basic and acidic residues" evidence="9">
    <location>
        <begin position="1673"/>
        <end position="1685"/>
    </location>
</feature>
<keyword evidence="5" id="KW-0805">Transcription regulation</keyword>
<feature type="region of interest" description="Disordered" evidence="9">
    <location>
        <begin position="102"/>
        <end position="142"/>
    </location>
</feature>
<feature type="compositionally biased region" description="Pro residues" evidence="9">
    <location>
        <begin position="1824"/>
        <end position="1875"/>
    </location>
</feature>
<dbReference type="InterPro" id="IPR001965">
    <property type="entry name" value="Znf_PHD"/>
</dbReference>
<dbReference type="Pfam" id="PF07500">
    <property type="entry name" value="TFIIS_M"/>
    <property type="match status" value="1"/>
</dbReference>
<feature type="compositionally biased region" description="Basic and acidic residues" evidence="9">
    <location>
        <begin position="1012"/>
        <end position="1035"/>
    </location>
</feature>
<dbReference type="GO" id="GO:0005634">
    <property type="term" value="C:nucleus"/>
    <property type="evidence" value="ECO:0007669"/>
    <property type="project" value="UniProtKB-SubCell"/>
</dbReference>
<dbReference type="InterPro" id="IPR012921">
    <property type="entry name" value="SPOC_C"/>
</dbReference>
<feature type="compositionally biased region" description="Polar residues" evidence="9">
    <location>
        <begin position="2036"/>
        <end position="2045"/>
    </location>
</feature>
<keyword evidence="3 8" id="KW-0863">Zinc-finger</keyword>
<feature type="compositionally biased region" description="Basic and acidic residues" evidence="9">
    <location>
        <begin position="362"/>
        <end position="378"/>
    </location>
</feature>
<evidence type="ECO:0000256" key="9">
    <source>
        <dbReference type="SAM" id="MobiDB-lite"/>
    </source>
</evidence>
<feature type="compositionally biased region" description="Polar residues" evidence="9">
    <location>
        <begin position="1469"/>
        <end position="1484"/>
    </location>
</feature>
<dbReference type="Gene3D" id="3.40.5.120">
    <property type="match status" value="1"/>
</dbReference>
<evidence type="ECO:0000256" key="8">
    <source>
        <dbReference type="PROSITE-ProRule" id="PRU00146"/>
    </source>
</evidence>
<keyword evidence="2" id="KW-0479">Metal-binding</keyword>
<feature type="region of interest" description="Disordered" evidence="9">
    <location>
        <begin position="1594"/>
        <end position="2088"/>
    </location>
</feature>
<feature type="compositionally biased region" description="Pro residues" evidence="9">
    <location>
        <begin position="103"/>
        <end position="119"/>
    </location>
</feature>
<evidence type="ECO:0000256" key="3">
    <source>
        <dbReference type="ARBA" id="ARBA00022771"/>
    </source>
</evidence>
<dbReference type="InterPro" id="IPR011011">
    <property type="entry name" value="Znf_FYVE_PHD"/>
</dbReference>
<dbReference type="InterPro" id="IPR019786">
    <property type="entry name" value="Zinc_finger_PHD-type_CS"/>
</dbReference>
<feature type="compositionally biased region" description="Polar residues" evidence="9">
    <location>
        <begin position="1754"/>
        <end position="1765"/>
    </location>
</feature>
<feature type="compositionally biased region" description="Low complexity" evidence="9">
    <location>
        <begin position="1792"/>
        <end position="1802"/>
    </location>
</feature>
<feature type="compositionally biased region" description="Basic and acidic residues" evidence="9">
    <location>
        <begin position="544"/>
        <end position="553"/>
    </location>
</feature>
<gene>
    <name evidence="12" type="ORF">g.29829</name>
</gene>
<dbReference type="CDD" id="cd15552">
    <property type="entry name" value="PHD_PHF3_like"/>
    <property type="match status" value="1"/>
</dbReference>
<evidence type="ECO:0000256" key="4">
    <source>
        <dbReference type="ARBA" id="ARBA00022833"/>
    </source>
</evidence>
<dbReference type="SMART" id="SM00249">
    <property type="entry name" value="PHD"/>
    <property type="match status" value="1"/>
</dbReference>
<comment type="subcellular location">
    <subcellularLocation>
        <location evidence="1">Nucleus</location>
    </subcellularLocation>
</comment>
<feature type="compositionally biased region" description="Basic and acidic residues" evidence="9">
    <location>
        <begin position="2050"/>
        <end position="2066"/>
    </location>
</feature>
<dbReference type="Pfam" id="PF07744">
    <property type="entry name" value="SPOC"/>
    <property type="match status" value="1"/>
</dbReference>
<dbReference type="InterPro" id="IPR019787">
    <property type="entry name" value="Znf_PHD-finger"/>
</dbReference>
<feature type="region of interest" description="Disordered" evidence="9">
    <location>
        <begin position="36"/>
        <end position="79"/>
    </location>
</feature>
<dbReference type="PROSITE" id="PS50016">
    <property type="entry name" value="ZF_PHD_2"/>
    <property type="match status" value="1"/>
</dbReference>
<feature type="domain" description="TFIIS central" evidence="11">
    <location>
        <begin position="838"/>
        <end position="958"/>
    </location>
</feature>
<feature type="compositionally biased region" description="Polar residues" evidence="9">
    <location>
        <begin position="1499"/>
        <end position="1508"/>
    </location>
</feature>
<evidence type="ECO:0000259" key="11">
    <source>
        <dbReference type="PROSITE" id="PS51321"/>
    </source>
</evidence>
<sequence length="2088" mass="233662">MDQSTEADRVIPLVNKVPVKKPIKVYRRAVEPGVLVGPKTLKVLKPEKPPHKPKGPKKSLESSSHNTTKPATEPKKEEKVIVVSMEPQITPAVVSAVVMSQGGPPPTVAPAVPPAPIPTPATVSTPGVGNRKNYPKRENRKPPAHLAEAFGPALFSTPDIIRRVSTDKPTTPVTPSQPPTPQLPPTPNTPVTPSATSTKLEEELKELSPLTEPDGILDTISSQVSKQEDQLLAEALLLDDLATLPSDILQDDVPTAKEPEAVLPSTTPTAAKKQPQKNKSLSQTTLAAFFPKVNQSKEDMKAESAVEESPSVTPQVTTPTGRKLPPVELPATRGATKRATLQAQDTQVKKPEAAKKVVTSSVEKRKSTDSKKSTESRKSAGRSVGDDSEDMLGSDEVSDDEGSYNSEDDPNRLWCICKRPHNNRFMICCDFCEDWFHGKCVGITKAMGEQMEEQEIEWMCPNCKKKKKQEEVAKKQAEVKVVSPKKAPEVVATPAPVVEASPSAKKPETSKVIVQHQKLVVLSQDTPKSTKGPEIRITKVSARKSVDTRKSTEGTETPKTQKQEPTTPSPVSTPVETNPPPPPTETSHRVNTSVPAVECIVCKKEAMTSAVYCSDECIAKHSADSLATLDKSSIIVYEKKTGRMYGGPNPPTPSTLTSWLMAHPSYEVMQGGVLPSAKFYNQHRTNNKPMVRTPQPLLKQTVLQTRPQGIQLIAALPQPPPIEGPLKKNVSKAEPPPTTPKTKAQTVAKGQQQITSLLKIQPPKQEVAEVKPVPTKIAATPSVTPPLKKQVKETKKTPQQPPPKKVTPTAAKKVVKEETKPEQKKEEGRGKDFEEQTVRTSVKKMLQEVLTARLQETTDLKLSEEQVKKLATQIEEELFALFKETSVKYKAKYRSLMFNIKDKNNLTLFRKIADKSLSPVQLVRLSPEELASQELAQWREREARHQLEMIKKTELDLMQQAKTVVMKTHKGEQVVENEDGLGAKVLETSVEIEPVINVSTPVTPSAEVPPIKQKEDSLKSKDEKQSKKDKKEEKHKERRHSHKSSHKDHQRSQSRHRSRHKSESDRRSRSKSRSRTETRQRSRSGSDEEPIKNKTEERGRSKSRPPDRSRSRLRDRERSKSRPRERSKSKPRERSKSRPRERSKSRPRERSKSRARDRSKSQIREQDRSRSKNRSDENISKSHTRSRSKSKPRERSKSQSRKTSQDSEASQITSGDKKLTLEKVHEGIDIPAIQPAIFDAEIKEIINDVVVEEEIGAAAEDDLSDREPSSTVNITTPPFNAFEDEELTKPPIWRGTLLMPDVAKFSTSILEVSGVCSDLEFDLPDTIDCVGRISPETAWDYISKMKKSGTKQILVIRFSADNEEDKMSYLSFYSYLSSRNRLGVVGNNSKMIKDFYILPLPSHSPVPQVLLPLDGPGFEDYRPHLLLGIIVRTRRKRLLTDNELPFVPKVAKKSERSYTPPLPDEDSHTPTQQHQHPDTESFTPPHSPDTPRVIKLKANNRSSRNSPVSEDFVVEDGDTPYTPEDEDPDAPYSPGGDASNSDPRASSPGCSAELQRKVDKLNQMINDIEERKQKIESLSTIVGMSPPQEIMIGTQEDEEEVEEAYSPSGSITPPPMDSSYLDRGKGSKISLPSDLQDIISSIKKKPDEPKSMDLKSDPIVQAYRSTDEPYSPEEDRSDPVAEEKMASPNSEESFSTQSSAKSTSASVKVNRDPRQRPVQLSLTQLSDEEIMKKASEMGFMNPENPEPIPDVLKSRSTSDVQSTGSEEYDPFTTEEERSTIPPPTVPVFMNQPFSSSQPSFNPDFPPPPRPPHMPPGFLPHMYPAAPPPPLPPLPPSHIPFTNPQPPPPQPIYPPPPPQPAPLPPPPPSDPLPNHPLPKKKFSKKSKKKSRELRSRKEKKEKRRYSESPPPKDYDYDDGKFEKVRERDRYSSKKRERRDTWRGYDKSPLPEKRRDSWEYEAPPPQLPPPPPVMQGPPPHSFSMPGPMRGGPMRGRFQRGMRGGFRRGFDRIPMRGGFHRGGFHQRGHNQGPPPGPSRSFQPKSIQSEYEEDIRRFEEQRLKQKNLERRRWRNESPPPSRKRRGKDNDSD</sequence>
<dbReference type="SMART" id="SM00510">
    <property type="entry name" value="TFS2M"/>
    <property type="match status" value="1"/>
</dbReference>
<dbReference type="InterPro" id="IPR013083">
    <property type="entry name" value="Znf_RING/FYVE/PHD"/>
</dbReference>
<feature type="compositionally biased region" description="Polar residues" evidence="9">
    <location>
        <begin position="277"/>
        <end position="286"/>
    </location>
</feature>
<dbReference type="SUPFAM" id="SSF57903">
    <property type="entry name" value="FYVE/PHD zinc finger"/>
    <property type="match status" value="1"/>
</dbReference>
<proteinExistence type="predicted"/>
<feature type="region of interest" description="Disordered" evidence="9">
    <location>
        <begin position="249"/>
        <end position="407"/>
    </location>
</feature>
<feature type="region of interest" description="Disordered" evidence="9">
    <location>
        <begin position="162"/>
        <end position="216"/>
    </location>
</feature>
<feature type="compositionally biased region" description="Acidic residues" evidence="9">
    <location>
        <begin position="1512"/>
        <end position="1529"/>
    </location>
</feature>
<evidence type="ECO:0000256" key="2">
    <source>
        <dbReference type="ARBA" id="ARBA00022723"/>
    </source>
</evidence>
<feature type="compositionally biased region" description="Low complexity" evidence="9">
    <location>
        <begin position="555"/>
        <end position="576"/>
    </location>
</feature>
<dbReference type="Gene3D" id="3.30.40.10">
    <property type="entry name" value="Zinc/RING finger domain, C3HC4 (zinc finger)"/>
    <property type="match status" value="1"/>
</dbReference>
<evidence type="ECO:0000256" key="1">
    <source>
        <dbReference type="ARBA" id="ARBA00004123"/>
    </source>
</evidence>
<dbReference type="GO" id="GO:0006351">
    <property type="term" value="P:DNA-templated transcription"/>
    <property type="evidence" value="ECO:0007669"/>
    <property type="project" value="InterPro"/>
</dbReference>
<feature type="compositionally biased region" description="Low complexity" evidence="9">
    <location>
        <begin position="1687"/>
        <end position="1708"/>
    </location>
</feature>
<dbReference type="SUPFAM" id="SSF46942">
    <property type="entry name" value="Elongation factor TFIIS domain 2"/>
    <property type="match status" value="1"/>
</dbReference>
<feature type="compositionally biased region" description="Acidic residues" evidence="9">
    <location>
        <begin position="386"/>
        <end position="407"/>
    </location>
</feature>
<keyword evidence="6" id="KW-0804">Transcription</keyword>
<dbReference type="InterPro" id="IPR036575">
    <property type="entry name" value="TFIIS_cen_dom_sf"/>
</dbReference>
<dbReference type="InterPro" id="IPR003618">
    <property type="entry name" value="TFIIS_cen_dom"/>
</dbReference>
<feature type="compositionally biased region" description="Basic residues" evidence="9">
    <location>
        <begin position="1876"/>
        <end position="1902"/>
    </location>
</feature>
<feature type="region of interest" description="Disordered" evidence="9">
    <location>
        <begin position="716"/>
        <end position="750"/>
    </location>
</feature>
<evidence type="ECO:0000313" key="12">
    <source>
        <dbReference type="EMBL" id="JAS41102.1"/>
    </source>
</evidence>
<evidence type="ECO:0008006" key="13">
    <source>
        <dbReference type="Google" id="ProtNLM"/>
    </source>
</evidence>
<feature type="compositionally biased region" description="Basic and acidic residues" evidence="9">
    <location>
        <begin position="1074"/>
        <end position="1180"/>
    </location>
</feature>
<keyword evidence="7" id="KW-0539">Nucleus</keyword>
<evidence type="ECO:0000256" key="5">
    <source>
        <dbReference type="ARBA" id="ARBA00023015"/>
    </source>
</evidence>
<feature type="compositionally biased region" description="Pro residues" evidence="9">
    <location>
        <begin position="1960"/>
        <end position="1978"/>
    </location>
</feature>
<dbReference type="PANTHER" id="PTHR11477:SF51">
    <property type="entry name" value="PROTEIN PARTNER OF SNF, ISOFORM B"/>
    <property type="match status" value="1"/>
</dbReference>
<feature type="region of interest" description="Disordered" evidence="9">
    <location>
        <begin position="778"/>
        <end position="836"/>
    </location>
</feature>
<dbReference type="PANTHER" id="PTHR11477">
    <property type="entry name" value="TRANSCRIPTION FACTOR S-II ZINC FINGER DOMAIN-CONTAINING PROTEIN"/>
    <property type="match status" value="1"/>
</dbReference>
<feature type="region of interest" description="Disordered" evidence="9">
    <location>
        <begin position="1001"/>
        <end position="1218"/>
    </location>
</feature>
<feature type="compositionally biased region" description="Pro residues" evidence="9">
    <location>
        <begin position="175"/>
        <end position="190"/>
    </location>
</feature>
<feature type="compositionally biased region" description="Basic and acidic residues" evidence="9">
    <location>
        <begin position="295"/>
        <end position="304"/>
    </location>
</feature>
<name>A0A1B6ET14_9HEMI</name>
<accession>A0A1B6ET14</accession>
<dbReference type="Pfam" id="PF07533">
    <property type="entry name" value="BRK"/>
    <property type="match status" value="1"/>
</dbReference>
<dbReference type="Pfam" id="PF00628">
    <property type="entry name" value="PHD"/>
    <property type="match status" value="1"/>
</dbReference>
<feature type="compositionally biased region" description="Low complexity" evidence="9">
    <location>
        <begin position="740"/>
        <end position="749"/>
    </location>
</feature>
<reference evidence="12" key="1">
    <citation type="submission" date="2015-11" db="EMBL/GenBank/DDBJ databases">
        <title>De novo transcriptome assembly of four potential Pierce s Disease insect vectors from Arizona vineyards.</title>
        <authorList>
            <person name="Tassone E.E."/>
        </authorList>
    </citation>
    <scope>NUCLEOTIDE SEQUENCE</scope>
</reference>
<protein>
    <recommendedName>
        <fullName evidence="13">PHD-type domain-containing protein</fullName>
    </recommendedName>
</protein>
<dbReference type="EMBL" id="GECZ01028667">
    <property type="protein sequence ID" value="JAS41102.1"/>
    <property type="molecule type" value="Transcribed_RNA"/>
</dbReference>
<feature type="compositionally biased region" description="Basic residues" evidence="9">
    <location>
        <begin position="2015"/>
        <end position="2025"/>
    </location>
</feature>
<dbReference type="Gene3D" id="1.10.472.30">
    <property type="entry name" value="Transcription elongation factor S-II, central domain"/>
    <property type="match status" value="1"/>
</dbReference>
<feature type="compositionally biased region" description="Basic and acidic residues" evidence="9">
    <location>
        <begin position="1644"/>
        <end position="1656"/>
    </location>
</feature>
<dbReference type="PROSITE" id="PS01359">
    <property type="entry name" value="ZF_PHD_1"/>
    <property type="match status" value="1"/>
</dbReference>
<dbReference type="PROSITE" id="PS51321">
    <property type="entry name" value="TFIIS_CENTRAL"/>
    <property type="match status" value="1"/>
</dbReference>
<evidence type="ECO:0000256" key="6">
    <source>
        <dbReference type="ARBA" id="ARBA00023163"/>
    </source>
</evidence>
<dbReference type="GO" id="GO:0008270">
    <property type="term" value="F:zinc ion binding"/>
    <property type="evidence" value="ECO:0007669"/>
    <property type="project" value="UniProtKB-KW"/>
</dbReference>
<evidence type="ECO:0000256" key="7">
    <source>
        <dbReference type="ARBA" id="ARBA00023242"/>
    </source>
</evidence>
<dbReference type="InterPro" id="IPR037259">
    <property type="entry name" value="BRK_sf"/>
</dbReference>
<evidence type="ECO:0000259" key="10">
    <source>
        <dbReference type="PROSITE" id="PS50016"/>
    </source>
</evidence>